<dbReference type="EMBL" id="CAJGYO010000018">
    <property type="protein sequence ID" value="CAD6336322.1"/>
    <property type="molecule type" value="Genomic_DNA"/>
</dbReference>
<keyword evidence="2" id="KW-1185">Reference proteome</keyword>
<gene>
    <name evidence="1" type="ORF">NCGR_LOCUS60420</name>
</gene>
<accession>A0A811S1Z5</accession>
<comment type="caution">
    <text evidence="1">The sequence shown here is derived from an EMBL/GenBank/DDBJ whole genome shotgun (WGS) entry which is preliminary data.</text>
</comment>
<name>A0A811S1Z5_9POAL</name>
<reference evidence="1" key="1">
    <citation type="submission" date="2020-10" db="EMBL/GenBank/DDBJ databases">
        <authorList>
            <person name="Han B."/>
            <person name="Lu T."/>
            <person name="Zhao Q."/>
            <person name="Huang X."/>
            <person name="Zhao Y."/>
        </authorList>
    </citation>
    <scope>NUCLEOTIDE SEQUENCE</scope>
</reference>
<organism evidence="1 2">
    <name type="scientific">Miscanthus lutarioriparius</name>
    <dbReference type="NCBI Taxonomy" id="422564"/>
    <lineage>
        <taxon>Eukaryota</taxon>
        <taxon>Viridiplantae</taxon>
        <taxon>Streptophyta</taxon>
        <taxon>Embryophyta</taxon>
        <taxon>Tracheophyta</taxon>
        <taxon>Spermatophyta</taxon>
        <taxon>Magnoliopsida</taxon>
        <taxon>Liliopsida</taxon>
        <taxon>Poales</taxon>
        <taxon>Poaceae</taxon>
        <taxon>PACMAD clade</taxon>
        <taxon>Panicoideae</taxon>
        <taxon>Andropogonodae</taxon>
        <taxon>Andropogoneae</taxon>
        <taxon>Saccharinae</taxon>
        <taxon>Miscanthus</taxon>
    </lineage>
</organism>
<proteinExistence type="predicted"/>
<dbReference type="AlphaFoldDB" id="A0A811S1Z5"/>
<evidence type="ECO:0000313" key="2">
    <source>
        <dbReference type="Proteomes" id="UP000604825"/>
    </source>
</evidence>
<evidence type="ECO:0000313" key="1">
    <source>
        <dbReference type="EMBL" id="CAD6336322.1"/>
    </source>
</evidence>
<dbReference type="Proteomes" id="UP000604825">
    <property type="component" value="Unassembled WGS sequence"/>
</dbReference>
<sequence>MFLCERGAIGTCSYDCILPLPILTVAIKISSGAVLLCDALSTGARSIGSSGNKMAPSVFLFDPAGQEGLSGNNSGDGIGLPSWKFRIDADLLDGRELYRKHSTVYFQAISETLIHVFYLH</sequence>
<protein>
    <submittedName>
        <fullName evidence="1">Uncharacterized protein</fullName>
    </submittedName>
</protein>